<keyword evidence="4" id="KW-0238">DNA-binding</keyword>
<keyword evidence="3" id="KW-0805">Transcription regulation</keyword>
<keyword evidence="2" id="KW-0560">Oxidoreductase</keyword>
<protein>
    <recommendedName>
        <fullName evidence="10">FCD domain-containing protein</fullName>
    </recommendedName>
</protein>
<dbReference type="Gene3D" id="2.30.110.10">
    <property type="entry name" value="Electron Transport, Fmn-binding Protein, Chain A"/>
    <property type="match status" value="1"/>
</dbReference>
<evidence type="ECO:0000256" key="1">
    <source>
        <dbReference type="ARBA" id="ARBA00008898"/>
    </source>
</evidence>
<reference evidence="8 9" key="1">
    <citation type="submission" date="2021-03" db="EMBL/GenBank/DDBJ databases">
        <title>Antimicrobial resistance genes in bacteria isolated from Japanese honey, and their potential for conferring macrolide and lincosamide resistance in the American foulbrood pathogen Paenibacillus larvae.</title>
        <authorList>
            <person name="Okamoto M."/>
            <person name="Kumagai M."/>
            <person name="Kanamori H."/>
            <person name="Takamatsu D."/>
        </authorList>
    </citation>
    <scope>NUCLEOTIDE SEQUENCE [LARGE SCALE GENOMIC DNA]</scope>
    <source>
        <strain evidence="8 9">J1TS3</strain>
    </source>
</reference>
<sequence length="387" mass="42930">MISEKNRIPTVDNVLFRDVIGHFASGVTIITTKHEGVDYGITASAVTSLSMEPPMLLVCVNQSTGTCHAISKSKVFGVHILHAEQVELALQFARSNTNKFEGVEITYGKLGAPILNDALAHLECRVVKEVTGGTHSVFLAEVVHAGAEDKHPLAYYRGKFGHFQPYDNERAYREIKRKVLEREFTAGESITVNSLVDLLDMTNQPVLYALAKLEGEQLLNRTKDGDYTVTPLTVEMLYDALETRNVLEVAAIEKTVGKLSEEELEELRKRVQETIPKTASQLKPDKYIEANIALHDYTVALAQNAALLESYRRLTAEAVMFSALRAALETNNREAYDELNKLAQDHIFLLAAYEAGDKEEAKKIIQQHTEEAKKLGKYLIGNAGGSI</sequence>
<dbReference type="SMART" id="SM00903">
    <property type="entry name" value="Flavin_Reduct"/>
    <property type="match status" value="1"/>
</dbReference>
<dbReference type="InterPro" id="IPR050268">
    <property type="entry name" value="NADH-dep_flavin_reductase"/>
</dbReference>
<evidence type="ECO:0000313" key="9">
    <source>
        <dbReference type="Proteomes" id="UP000680279"/>
    </source>
</evidence>
<feature type="domain" description="Flavin reductase like" evidence="7">
    <location>
        <begin position="20"/>
        <end position="162"/>
    </location>
</feature>
<dbReference type="Gene3D" id="1.10.10.10">
    <property type="entry name" value="Winged helix-like DNA-binding domain superfamily/Winged helix DNA-binding domain"/>
    <property type="match status" value="1"/>
</dbReference>
<dbReference type="InterPro" id="IPR036390">
    <property type="entry name" value="WH_DNA-bd_sf"/>
</dbReference>
<keyword evidence="5" id="KW-0804">Transcription</keyword>
<evidence type="ECO:0000256" key="2">
    <source>
        <dbReference type="ARBA" id="ARBA00023002"/>
    </source>
</evidence>
<dbReference type="InterPro" id="IPR008920">
    <property type="entry name" value="TF_FadR/GntR_C"/>
</dbReference>
<accession>A0ABQ4K9R7</accession>
<organism evidence="8 9">
    <name type="scientific">Siminovitchia fordii</name>
    <dbReference type="NCBI Taxonomy" id="254759"/>
    <lineage>
        <taxon>Bacteria</taxon>
        <taxon>Bacillati</taxon>
        <taxon>Bacillota</taxon>
        <taxon>Bacilli</taxon>
        <taxon>Bacillales</taxon>
        <taxon>Bacillaceae</taxon>
        <taxon>Siminovitchia</taxon>
    </lineage>
</organism>
<evidence type="ECO:0008006" key="10">
    <source>
        <dbReference type="Google" id="ProtNLM"/>
    </source>
</evidence>
<evidence type="ECO:0000256" key="4">
    <source>
        <dbReference type="ARBA" id="ARBA00023125"/>
    </source>
</evidence>
<dbReference type="SUPFAM" id="SSF46785">
    <property type="entry name" value="Winged helix' DNA-binding domain"/>
    <property type="match status" value="1"/>
</dbReference>
<dbReference type="Gene3D" id="1.20.120.530">
    <property type="entry name" value="GntR ligand-binding domain-like"/>
    <property type="match status" value="1"/>
</dbReference>
<dbReference type="InterPro" id="IPR036388">
    <property type="entry name" value="WH-like_DNA-bd_sf"/>
</dbReference>
<evidence type="ECO:0000259" key="6">
    <source>
        <dbReference type="SMART" id="SM00895"/>
    </source>
</evidence>
<evidence type="ECO:0000256" key="5">
    <source>
        <dbReference type="ARBA" id="ARBA00023163"/>
    </source>
</evidence>
<dbReference type="InterPro" id="IPR002563">
    <property type="entry name" value="Flavin_Rdtase-like_dom"/>
</dbReference>
<dbReference type="PANTHER" id="PTHR30466">
    <property type="entry name" value="FLAVIN REDUCTASE"/>
    <property type="match status" value="1"/>
</dbReference>
<comment type="caution">
    <text evidence="8">The sequence shown here is derived from an EMBL/GenBank/DDBJ whole genome shotgun (WGS) entry which is preliminary data.</text>
</comment>
<feature type="domain" description="GntR C-terminal" evidence="6">
    <location>
        <begin position="239"/>
        <end position="371"/>
    </location>
</feature>
<dbReference type="InterPro" id="IPR011711">
    <property type="entry name" value="GntR_C"/>
</dbReference>
<dbReference type="InterPro" id="IPR000524">
    <property type="entry name" value="Tscrpt_reg_HTH_GntR"/>
</dbReference>
<gene>
    <name evidence="8" type="ORF">J1TS3_28750</name>
</gene>
<evidence type="ECO:0000256" key="3">
    <source>
        <dbReference type="ARBA" id="ARBA00023015"/>
    </source>
</evidence>
<dbReference type="Pfam" id="PF01613">
    <property type="entry name" value="Flavin_Reduct"/>
    <property type="match status" value="1"/>
</dbReference>
<dbReference type="InterPro" id="IPR012349">
    <property type="entry name" value="Split_barrel_FMN-bd"/>
</dbReference>
<evidence type="ECO:0000259" key="7">
    <source>
        <dbReference type="SMART" id="SM00903"/>
    </source>
</evidence>
<name>A0ABQ4K9R7_9BACI</name>
<dbReference type="Proteomes" id="UP000680279">
    <property type="component" value="Unassembled WGS sequence"/>
</dbReference>
<dbReference type="Pfam" id="PF00392">
    <property type="entry name" value="GntR"/>
    <property type="match status" value="1"/>
</dbReference>
<evidence type="ECO:0000313" key="8">
    <source>
        <dbReference type="EMBL" id="GIN21741.1"/>
    </source>
</evidence>
<proteinExistence type="inferred from homology"/>
<keyword evidence="9" id="KW-1185">Reference proteome</keyword>
<comment type="similarity">
    <text evidence="1">Belongs to the non-flavoprotein flavin reductase family.</text>
</comment>
<dbReference type="SMART" id="SM00895">
    <property type="entry name" value="FCD"/>
    <property type="match status" value="1"/>
</dbReference>
<dbReference type="RefSeq" id="WP_212963451.1">
    <property type="nucleotide sequence ID" value="NZ_BOQT01000010.1"/>
</dbReference>
<dbReference type="SUPFAM" id="SSF50475">
    <property type="entry name" value="FMN-binding split barrel"/>
    <property type="match status" value="1"/>
</dbReference>
<dbReference type="SUPFAM" id="SSF48008">
    <property type="entry name" value="GntR ligand-binding domain-like"/>
    <property type="match status" value="1"/>
</dbReference>
<dbReference type="EMBL" id="BOQT01000010">
    <property type="protein sequence ID" value="GIN21741.1"/>
    <property type="molecule type" value="Genomic_DNA"/>
</dbReference>
<dbReference type="Pfam" id="PF07729">
    <property type="entry name" value="FCD"/>
    <property type="match status" value="1"/>
</dbReference>
<dbReference type="PANTHER" id="PTHR30466:SF11">
    <property type="entry name" value="FLAVIN-DEPENDENT MONOOXYGENASE, REDUCTASE SUBUNIT HSAB"/>
    <property type="match status" value="1"/>
</dbReference>